<dbReference type="Pfam" id="PF01739">
    <property type="entry name" value="CheR"/>
    <property type="match status" value="1"/>
</dbReference>
<keyword evidence="2" id="KW-0808">Transferase</keyword>
<dbReference type="InterPro" id="IPR022642">
    <property type="entry name" value="CheR_C"/>
</dbReference>
<evidence type="ECO:0000313" key="6">
    <source>
        <dbReference type="Proteomes" id="UP000218784"/>
    </source>
</evidence>
<dbReference type="PANTHER" id="PTHR24422">
    <property type="entry name" value="CHEMOTAXIS PROTEIN METHYLTRANSFERASE"/>
    <property type="match status" value="1"/>
</dbReference>
<dbReference type="Gene3D" id="3.40.50.150">
    <property type="entry name" value="Vaccinia Virus protein VP39"/>
    <property type="match status" value="1"/>
</dbReference>
<feature type="domain" description="CheR-type methyltransferase" evidence="4">
    <location>
        <begin position="19"/>
        <end position="270"/>
    </location>
</feature>
<dbReference type="GO" id="GO:0008757">
    <property type="term" value="F:S-adenosylmethionine-dependent methyltransferase activity"/>
    <property type="evidence" value="ECO:0007669"/>
    <property type="project" value="InterPro"/>
</dbReference>
<dbReference type="SMART" id="SM00138">
    <property type="entry name" value="MeTrc"/>
    <property type="match status" value="1"/>
</dbReference>
<keyword evidence="3" id="KW-0949">S-adenosyl-L-methionine</keyword>
<keyword evidence="1" id="KW-0489">Methyltransferase</keyword>
<evidence type="ECO:0000256" key="3">
    <source>
        <dbReference type="ARBA" id="ARBA00022691"/>
    </source>
</evidence>
<accession>A0A2A4HV51</accession>
<dbReference type="SUPFAM" id="SSF53335">
    <property type="entry name" value="S-adenosyl-L-methionine-dependent methyltransferases"/>
    <property type="match status" value="1"/>
</dbReference>
<reference evidence="5 6" key="1">
    <citation type="submission" date="2017-09" db="EMBL/GenBank/DDBJ databases">
        <title>Sphingomonas ginsenosidimutans KACC 14949, whole genome shotgun sequence.</title>
        <authorList>
            <person name="Feng G."/>
            <person name="Zhu H."/>
        </authorList>
    </citation>
    <scope>NUCLEOTIDE SEQUENCE [LARGE SCALE GENOMIC DNA]</scope>
    <source>
        <strain evidence="5 6">KACC 14949</strain>
    </source>
</reference>
<dbReference type="PRINTS" id="PR00996">
    <property type="entry name" value="CHERMTFRASE"/>
</dbReference>
<dbReference type="PROSITE" id="PS50123">
    <property type="entry name" value="CHER"/>
    <property type="match status" value="1"/>
</dbReference>
<evidence type="ECO:0000313" key="5">
    <source>
        <dbReference type="EMBL" id="PCG08260.1"/>
    </source>
</evidence>
<dbReference type="RefSeq" id="WP_096613401.1">
    <property type="nucleotide sequence ID" value="NZ_NWVD01000007.1"/>
</dbReference>
<dbReference type="InterPro" id="IPR000780">
    <property type="entry name" value="CheR_MeTrfase"/>
</dbReference>
<comment type="caution">
    <text evidence="5">The sequence shown here is derived from an EMBL/GenBank/DDBJ whole genome shotgun (WGS) entry which is preliminary data.</text>
</comment>
<evidence type="ECO:0000259" key="4">
    <source>
        <dbReference type="PROSITE" id="PS50123"/>
    </source>
</evidence>
<dbReference type="PANTHER" id="PTHR24422:SF19">
    <property type="entry name" value="CHEMOTAXIS PROTEIN METHYLTRANSFERASE"/>
    <property type="match status" value="1"/>
</dbReference>
<evidence type="ECO:0000256" key="2">
    <source>
        <dbReference type="ARBA" id="ARBA00022679"/>
    </source>
</evidence>
<name>A0A2A4HV51_9SPHN</name>
<sequence>MTMAVQPIDSGCARLLAGLLEQRTGQRIAPNRSWRLDTALKPLLAGLAIHDVDDLARRLREGRDEVLADKVVDLLLNQETSFFRDAGVIESAAQAVAVPLAAGMPVHIWCAACATGQEALSLAMLFAERKAAERWPRMPEIIGTDVSAAAIARARQGSYSQFEIQRGLPVRRMMEWFAPDGDGQWGATPALLNTVTYRRHNLVAEPPPAGRYDLILCRNVLFYLVPRLREQVLERLAGALKPGGLLLLGAGETVIGLSDRLRPSRRLRGFYEATGCPSTAPGGAAEVAREAQSS</sequence>
<proteinExistence type="predicted"/>
<dbReference type="EMBL" id="NWVD01000007">
    <property type="protein sequence ID" value="PCG08260.1"/>
    <property type="molecule type" value="Genomic_DNA"/>
</dbReference>
<dbReference type="GO" id="GO:0032259">
    <property type="term" value="P:methylation"/>
    <property type="evidence" value="ECO:0007669"/>
    <property type="project" value="UniProtKB-KW"/>
</dbReference>
<dbReference type="AlphaFoldDB" id="A0A2A4HV51"/>
<keyword evidence="6" id="KW-1185">Reference proteome</keyword>
<organism evidence="5 6">
    <name type="scientific">Sphingomonas ginsenosidimutans</name>
    <dbReference type="NCBI Taxonomy" id="862134"/>
    <lineage>
        <taxon>Bacteria</taxon>
        <taxon>Pseudomonadati</taxon>
        <taxon>Pseudomonadota</taxon>
        <taxon>Alphaproteobacteria</taxon>
        <taxon>Sphingomonadales</taxon>
        <taxon>Sphingomonadaceae</taxon>
        <taxon>Sphingomonas</taxon>
    </lineage>
</organism>
<dbReference type="InterPro" id="IPR050903">
    <property type="entry name" value="Bact_Chemotaxis_MeTrfase"/>
</dbReference>
<gene>
    <name evidence="5" type="ORF">COA17_14480</name>
</gene>
<evidence type="ECO:0000256" key="1">
    <source>
        <dbReference type="ARBA" id="ARBA00022603"/>
    </source>
</evidence>
<dbReference type="InterPro" id="IPR029063">
    <property type="entry name" value="SAM-dependent_MTases_sf"/>
</dbReference>
<dbReference type="Proteomes" id="UP000218784">
    <property type="component" value="Unassembled WGS sequence"/>
</dbReference>
<protein>
    <submittedName>
        <fullName evidence="5">Chemotaxis protein CheR</fullName>
    </submittedName>
</protein>